<dbReference type="SUPFAM" id="SSF52047">
    <property type="entry name" value="RNI-like"/>
    <property type="match status" value="1"/>
</dbReference>
<dbReference type="EMBL" id="JAACJK010000219">
    <property type="protein sequence ID" value="KAF5317353.1"/>
    <property type="molecule type" value="Genomic_DNA"/>
</dbReference>
<sequence>MDSPFSHLHGTNLIPSGPELEELTALTLPDDSRLIELEKEIKELTSLLEKTTMEKAAVLKKIRPIKALTSLIRRLPTEILQLIFLHARIPPAPDTTTFRACDTPFTLLRVCQSWREIAENTPQLWSTFNVSLPQQLVDRQDPSKIASFIDEVRRWLKRSGDVPLRITVSKDSDSTDRAHLLSREALNSAFRVVVEQCHRWEALDVELCDATMKLLADLTADSTPLLKSLKIREYKWYNPNTSLFRCTALLSALHLEKLHVWSNDPVIHKLSDAPVKWENLTSLSLGNTYVQHQVHVGLNAPTPPPLNHALLLILEKCVNLRSLLVTLPRTKLSRPLHEVTLQKLRSLNLGGCSTQIDLLLKNIITPSLREMHYYPHYEISKHEPLPFLKFIEQQCGRLEVLCFDAPSFTAGNLTSCLKAVPSVKQLMIGRQLLNPFASRSIGPYPYLNHDDPYHFTDAHLAILTPPGCCPSLEILRILIKCQLTPKAVIAFLEAKTDPSIAKHGQGSRIRELSLEELPDSFPLLSYRYPQNPWGDDMEDILSSFKEKGVELSLSLTNYHCPTRYLPPLQHLYSYDSDFGSAPLGAPLR</sequence>
<proteinExistence type="predicted"/>
<dbReference type="PANTHER" id="PTHR38926">
    <property type="entry name" value="F-BOX DOMAIN CONTAINING PROTEIN, EXPRESSED"/>
    <property type="match status" value="1"/>
</dbReference>
<dbReference type="Gene3D" id="3.80.10.10">
    <property type="entry name" value="Ribonuclease Inhibitor"/>
    <property type="match status" value="1"/>
</dbReference>
<dbReference type="PANTHER" id="PTHR38926:SF5">
    <property type="entry name" value="F-BOX AND LEUCINE-RICH REPEAT PROTEIN 6"/>
    <property type="match status" value="1"/>
</dbReference>
<keyword evidence="2" id="KW-1185">Reference proteome</keyword>
<accession>A0A8H5EZ36</accession>
<comment type="caution">
    <text evidence="1">The sequence shown here is derived from an EMBL/GenBank/DDBJ whole genome shotgun (WGS) entry which is preliminary data.</text>
</comment>
<organism evidence="1 2">
    <name type="scientific">Ephemerocybe angulata</name>
    <dbReference type="NCBI Taxonomy" id="980116"/>
    <lineage>
        <taxon>Eukaryota</taxon>
        <taxon>Fungi</taxon>
        <taxon>Dikarya</taxon>
        <taxon>Basidiomycota</taxon>
        <taxon>Agaricomycotina</taxon>
        <taxon>Agaricomycetes</taxon>
        <taxon>Agaricomycetidae</taxon>
        <taxon>Agaricales</taxon>
        <taxon>Agaricineae</taxon>
        <taxon>Psathyrellaceae</taxon>
        <taxon>Ephemerocybe</taxon>
    </lineage>
</organism>
<evidence type="ECO:0000313" key="1">
    <source>
        <dbReference type="EMBL" id="KAF5317353.1"/>
    </source>
</evidence>
<dbReference type="AlphaFoldDB" id="A0A8H5EZ36"/>
<dbReference type="InterPro" id="IPR032675">
    <property type="entry name" value="LRR_dom_sf"/>
</dbReference>
<dbReference type="Gene3D" id="1.20.1280.50">
    <property type="match status" value="1"/>
</dbReference>
<gene>
    <name evidence="1" type="ORF">D9611_003571</name>
</gene>
<name>A0A8H5EZ36_9AGAR</name>
<evidence type="ECO:0000313" key="2">
    <source>
        <dbReference type="Proteomes" id="UP000541558"/>
    </source>
</evidence>
<reference evidence="1 2" key="1">
    <citation type="journal article" date="2020" name="ISME J.">
        <title>Uncovering the hidden diversity of litter-decomposition mechanisms in mushroom-forming fungi.</title>
        <authorList>
            <person name="Floudas D."/>
            <person name="Bentzer J."/>
            <person name="Ahren D."/>
            <person name="Johansson T."/>
            <person name="Persson P."/>
            <person name="Tunlid A."/>
        </authorList>
    </citation>
    <scope>NUCLEOTIDE SEQUENCE [LARGE SCALE GENOMIC DNA]</scope>
    <source>
        <strain evidence="1 2">CBS 175.51</strain>
    </source>
</reference>
<dbReference type="Proteomes" id="UP000541558">
    <property type="component" value="Unassembled WGS sequence"/>
</dbReference>
<dbReference type="OrthoDB" id="3365698at2759"/>
<protein>
    <recommendedName>
        <fullName evidence="3">F-box domain-containing protein</fullName>
    </recommendedName>
</protein>
<evidence type="ECO:0008006" key="3">
    <source>
        <dbReference type="Google" id="ProtNLM"/>
    </source>
</evidence>